<dbReference type="AlphaFoldDB" id="A0A834IN81"/>
<accession>A0A834IN81</accession>
<reference evidence="1" key="1">
    <citation type="submission" date="2020-08" db="EMBL/GenBank/DDBJ databases">
        <title>Genome sequencing and assembly of the red palm weevil Rhynchophorus ferrugineus.</title>
        <authorList>
            <person name="Dias G.B."/>
            <person name="Bergman C.M."/>
            <person name="Manee M."/>
        </authorList>
    </citation>
    <scope>NUCLEOTIDE SEQUENCE</scope>
    <source>
        <strain evidence="1">AA-2017</strain>
        <tissue evidence="1">Whole larva</tissue>
    </source>
</reference>
<gene>
    <name evidence="1" type="ORF">GWI33_004294</name>
</gene>
<evidence type="ECO:0000313" key="1">
    <source>
        <dbReference type="EMBL" id="KAF7281733.1"/>
    </source>
</evidence>
<comment type="caution">
    <text evidence="1">The sequence shown here is derived from an EMBL/GenBank/DDBJ whole genome shotgun (WGS) entry which is preliminary data.</text>
</comment>
<proteinExistence type="predicted"/>
<protein>
    <submittedName>
        <fullName evidence="1">Uncharacterized protein</fullName>
    </submittedName>
</protein>
<sequence length="89" mass="10017">MYTNPFSRTHSHIRQVIDKFLHIHNEKNQQKMEKKSASSNCGTIATKLVKNSKMFVSHQTGSDDASAVEPINITICDLKIEGNEADINM</sequence>
<evidence type="ECO:0000313" key="2">
    <source>
        <dbReference type="Proteomes" id="UP000625711"/>
    </source>
</evidence>
<keyword evidence="2" id="KW-1185">Reference proteome</keyword>
<dbReference type="Proteomes" id="UP000625711">
    <property type="component" value="Unassembled WGS sequence"/>
</dbReference>
<dbReference type="EMBL" id="JAACXV010000227">
    <property type="protein sequence ID" value="KAF7281733.1"/>
    <property type="molecule type" value="Genomic_DNA"/>
</dbReference>
<dbReference type="OrthoDB" id="6780397at2759"/>
<organism evidence="1 2">
    <name type="scientific">Rhynchophorus ferrugineus</name>
    <name type="common">Red palm weevil</name>
    <name type="synonym">Curculio ferrugineus</name>
    <dbReference type="NCBI Taxonomy" id="354439"/>
    <lineage>
        <taxon>Eukaryota</taxon>
        <taxon>Metazoa</taxon>
        <taxon>Ecdysozoa</taxon>
        <taxon>Arthropoda</taxon>
        <taxon>Hexapoda</taxon>
        <taxon>Insecta</taxon>
        <taxon>Pterygota</taxon>
        <taxon>Neoptera</taxon>
        <taxon>Endopterygota</taxon>
        <taxon>Coleoptera</taxon>
        <taxon>Polyphaga</taxon>
        <taxon>Cucujiformia</taxon>
        <taxon>Curculionidae</taxon>
        <taxon>Dryophthorinae</taxon>
        <taxon>Rhynchophorus</taxon>
    </lineage>
</organism>
<name>A0A834IN81_RHYFE</name>